<keyword evidence="7" id="KW-0325">Glycoprotein</keyword>
<feature type="transmembrane region" description="Helical" evidence="9">
    <location>
        <begin position="140"/>
        <end position="159"/>
    </location>
</feature>
<name>A0ABR0KVL6_9PEZI</name>
<keyword evidence="3" id="KW-0808">Transferase</keyword>
<sequence>MATQPGSGSEGVGDQVFFAPVQMPYFDLLEPDRAAALTPNRIREMNDCLEQLYGGKGLHVLWSYLHTTSQGRAAFRNDGLHVTDSVADTQADILLNIRCNDKAVRTHKYPYDRTCCMSYTPYTPVQFVGLFVVTFNRKRGLSVLMALYTLTIALFYCFCADRTHVFNKVTKHYTAPDFSILCYIILALGAISIRSSIRRFEPSREPERTSASTCSQFDESFLSRDQTEEWKGWMQFVVLVYHYTGASQQPEIYKFVRLLVASYLFLTGYGHAAFFYEKQNYSLKRVAMVLVRLNLLSCALPYTMRTEYQFYYFAPLSSFWFLVVYLTMRFCQSRNAQLGFLVAKLVVSAVLVVSFTKTPGILEAIFKILQVTCNIHWNLKEWRFRLELDQYVVFVGMLAAIAYARISAILATPAASDDVPQRLVRRYFLLTRSIVTAVSLLTMPAYWFLTNRLADKYAYNAWHPYISPLPILAFVVLRNSHAQLRRHHTVIYAWLGRCSLETFTLQFHIWLAADTKGLLSTGLFRDRGEGFLSGRGCDFVLLTPLFLWISCKVATATARITTSLVDVDTAKDALPIHKAVQPGNSNKIAPHKHRSDTPPARRDSLLPTRENHDTLSINAFGMRQLRICKAPEFVMRAVGQRWRTDLRFRLLVLGLGMWVLNMISTRPGAD</sequence>
<evidence type="ECO:0000313" key="11">
    <source>
        <dbReference type="EMBL" id="KAK5131668.1"/>
    </source>
</evidence>
<dbReference type="PANTHER" id="PTHR13533:SF1">
    <property type="entry name" value="N-ACETYLNEURAMINATE 9-O-ACETYLTRANSFERASE"/>
    <property type="match status" value="1"/>
</dbReference>
<feature type="transmembrane region" description="Helical" evidence="9">
    <location>
        <begin position="255"/>
        <end position="274"/>
    </location>
</feature>
<dbReference type="PANTHER" id="PTHR13533">
    <property type="entry name" value="N-ACETYLNEURAMINATE 9-O-ACETYLTRANSFERASE"/>
    <property type="match status" value="1"/>
</dbReference>
<comment type="similarity">
    <text evidence="2">Belongs to the PC-esterase family. CASD1 subfamily.</text>
</comment>
<evidence type="ECO:0000256" key="3">
    <source>
        <dbReference type="ARBA" id="ARBA00022679"/>
    </source>
</evidence>
<comment type="subcellular location">
    <subcellularLocation>
        <location evidence="1">Membrane</location>
        <topology evidence="1">Multi-pass membrane protein</topology>
    </subcellularLocation>
</comment>
<keyword evidence="12" id="KW-1185">Reference proteome</keyword>
<proteinExistence type="inferred from homology"/>
<evidence type="ECO:0000313" key="12">
    <source>
        <dbReference type="Proteomes" id="UP001357485"/>
    </source>
</evidence>
<dbReference type="InterPro" id="IPR012419">
    <property type="entry name" value="Cas1_AcylTrans_dom"/>
</dbReference>
<dbReference type="Proteomes" id="UP001357485">
    <property type="component" value="Unassembled WGS sequence"/>
</dbReference>
<gene>
    <name evidence="11" type="ORF">LTR16_000520</name>
</gene>
<evidence type="ECO:0000259" key="10">
    <source>
        <dbReference type="Pfam" id="PF07779"/>
    </source>
</evidence>
<protein>
    <recommendedName>
        <fullName evidence="10">Cas1p 10 TM acyl transferase domain-containing protein</fullName>
    </recommendedName>
</protein>
<feature type="transmembrane region" description="Helical" evidence="9">
    <location>
        <begin position="391"/>
        <end position="415"/>
    </location>
</feature>
<feature type="transmembrane region" description="Helical" evidence="9">
    <location>
        <begin position="427"/>
        <end position="449"/>
    </location>
</feature>
<organism evidence="11 12">
    <name type="scientific">Cryomyces antarcticus</name>
    <dbReference type="NCBI Taxonomy" id="329879"/>
    <lineage>
        <taxon>Eukaryota</taxon>
        <taxon>Fungi</taxon>
        <taxon>Dikarya</taxon>
        <taxon>Ascomycota</taxon>
        <taxon>Pezizomycotina</taxon>
        <taxon>Dothideomycetes</taxon>
        <taxon>Dothideomycetes incertae sedis</taxon>
        <taxon>Cryomyces</taxon>
    </lineage>
</organism>
<feature type="transmembrane region" description="Helical" evidence="9">
    <location>
        <begin position="180"/>
        <end position="197"/>
    </location>
</feature>
<evidence type="ECO:0000256" key="6">
    <source>
        <dbReference type="ARBA" id="ARBA00023136"/>
    </source>
</evidence>
<reference evidence="11 12" key="1">
    <citation type="submission" date="2023-08" db="EMBL/GenBank/DDBJ databases">
        <title>Black Yeasts Isolated from many extreme environments.</title>
        <authorList>
            <person name="Coleine C."/>
            <person name="Stajich J.E."/>
            <person name="Selbmann L."/>
        </authorList>
    </citation>
    <scope>NUCLEOTIDE SEQUENCE [LARGE SCALE GENOMIC DNA]</scope>
    <source>
        <strain evidence="11 12">CCFEE 536</strain>
    </source>
</reference>
<dbReference type="EMBL" id="JAVRRA010024631">
    <property type="protein sequence ID" value="KAK5131668.1"/>
    <property type="molecule type" value="Genomic_DNA"/>
</dbReference>
<feature type="compositionally biased region" description="Basic and acidic residues" evidence="8">
    <location>
        <begin position="595"/>
        <end position="608"/>
    </location>
</feature>
<evidence type="ECO:0000256" key="5">
    <source>
        <dbReference type="ARBA" id="ARBA00022989"/>
    </source>
</evidence>
<feature type="transmembrane region" description="Helical" evidence="9">
    <location>
        <begin position="461"/>
        <end position="477"/>
    </location>
</feature>
<evidence type="ECO:0000256" key="8">
    <source>
        <dbReference type="SAM" id="MobiDB-lite"/>
    </source>
</evidence>
<keyword evidence="5 9" id="KW-1133">Transmembrane helix</keyword>
<feature type="transmembrane region" description="Helical" evidence="9">
    <location>
        <begin position="338"/>
        <end position="356"/>
    </location>
</feature>
<dbReference type="Pfam" id="PF07779">
    <property type="entry name" value="Cas1_AcylT"/>
    <property type="match status" value="2"/>
</dbReference>
<accession>A0ABR0KVL6</accession>
<feature type="domain" description="Cas1p 10 TM acyl transferase" evidence="10">
    <location>
        <begin position="218"/>
        <end position="571"/>
    </location>
</feature>
<feature type="domain" description="Cas1p 10 TM acyl transferase" evidence="10">
    <location>
        <begin position="142"/>
        <end position="195"/>
    </location>
</feature>
<evidence type="ECO:0000256" key="1">
    <source>
        <dbReference type="ARBA" id="ARBA00004141"/>
    </source>
</evidence>
<evidence type="ECO:0000256" key="7">
    <source>
        <dbReference type="ARBA" id="ARBA00023180"/>
    </source>
</evidence>
<keyword evidence="6 9" id="KW-0472">Membrane</keyword>
<feature type="region of interest" description="Disordered" evidence="8">
    <location>
        <begin position="580"/>
        <end position="608"/>
    </location>
</feature>
<evidence type="ECO:0000256" key="2">
    <source>
        <dbReference type="ARBA" id="ARBA00010666"/>
    </source>
</evidence>
<comment type="caution">
    <text evidence="11">The sequence shown here is derived from an EMBL/GenBank/DDBJ whole genome shotgun (WGS) entry which is preliminary data.</text>
</comment>
<evidence type="ECO:0000256" key="4">
    <source>
        <dbReference type="ARBA" id="ARBA00022692"/>
    </source>
</evidence>
<evidence type="ECO:0000256" key="9">
    <source>
        <dbReference type="SAM" id="Phobius"/>
    </source>
</evidence>
<keyword evidence="4 9" id="KW-0812">Transmembrane</keyword>
<feature type="transmembrane region" description="Helical" evidence="9">
    <location>
        <begin position="646"/>
        <end position="664"/>
    </location>
</feature>
<feature type="transmembrane region" description="Helical" evidence="9">
    <location>
        <begin position="310"/>
        <end position="326"/>
    </location>
</feature>